<gene>
    <name evidence="11" type="ORF">FSB_LOCUS54155</name>
</gene>
<evidence type="ECO:0000256" key="2">
    <source>
        <dbReference type="ARBA" id="ARBA00022695"/>
    </source>
</evidence>
<feature type="region of interest" description="Disordered" evidence="9">
    <location>
        <begin position="1038"/>
        <end position="1067"/>
    </location>
</feature>
<dbReference type="Gene3D" id="3.30.70.270">
    <property type="match status" value="1"/>
</dbReference>
<sequence length="1210" mass="136451">MGREKRAVGIPNGPRTSPPLSARDGDARVPLFKDSILSRASSYFFEFFLPLLHQNLSVFSIFEYFVFMASSSGNPHSLVVLRFHDFRAERMRHWWTLLGGDDHASIKGVFSKFSSLMRLWVDRGLLEALASFWDLTHCCFSIGEMDLVPTLEEYAKLLQLDSLFSESPIIPTPGSRSNQVLEKYLGLASKVLRPEICRVDETWQKASISLDLLTKYFSWGDFPAELAGDFIAGEQDWKKFRVNAFKIAFAGIFLFPTSAGRIDLEIGKGGPNVLHAASPVMVLQSLAVFLPSLDSLSLREAHVWRPWTHCSSFDGVPLPGVWGCTGYYPSLALRQFGGVQYLPRLGDLSSVTFDYVPGDNMWRFLSRVEDIWGGRCSEMVLVENGLPADSFVTTDFVEWREGWSPSFTLKPTVRPGVSHPLVPPSLRVSAPTGQSERVAVLERELEEARAELAALHLARVSERKESAARVESMRSTLHHSNAALKISKEAKDHLEQTLAETQGQLEAEQVMRTKVGLALKILCKFQLGQLQDQEPRRSRKQCKDWCNPLGMKLARAQQSNFQIDCGFKGFHSAGSYHLVSEQGFQSEIEDMVHMAMKVERQLKRKGTVKYTSISNTTWKSKWDRNDSAEAERKTEPPKGKDEGTSNKPKIESQPSRNIDIKCFKCLGSGHIVSQCPNRRVMIMCDNGEVLTESEDDSDGVPELVDASDDDGVVYPVTGESLVARRALNTHIKEYKDVFPNDVPNGLPPIRGIEHQIDFVPGATIPNQPTYRSNPEETKELQWQVEKLMAKGHGYHQHYGRFVVVYFDDILVYSKSLDEHVDYLHCVLAVLRKEKLNVNLKKCSFCLDKVVFLCYVVSAKGIVVDEEKVKAVKEWPTPKSITEEKQPIAYFSEKLNGAALNYQTYDKELYALVRALETWQHYLWPKEFVIHTNHESLKHLKEQVNERSSLDGQKKAEMVNKLHESVQQHKENKTEQYANKANKGRRQVIFEPSDWVWVHMRKERFPARRRSKLHPRGDGLFQILENINDNAYKVNLPGENSWSNPFEERGNDGNQGGPSLKDPLQVPVGPITRSRAKKIKEAMQGLALVDPSTNHPHDIVALRRALDESKASLIATRTSIGAMRVQICVLQGDNAVLLTEVDLVQDALESDASWLRSEGFPVVRALHQATQVVDSLGARARAVLEEHHEGDPAISIALGRFCMETCIRLGH</sequence>
<dbReference type="Pfam" id="PF24626">
    <property type="entry name" value="SH3_Tf2-1"/>
    <property type="match status" value="1"/>
</dbReference>
<dbReference type="InterPro" id="IPR043502">
    <property type="entry name" value="DNA/RNA_pol_sf"/>
</dbReference>
<evidence type="ECO:0000256" key="3">
    <source>
        <dbReference type="ARBA" id="ARBA00022722"/>
    </source>
</evidence>
<dbReference type="GO" id="GO:0008270">
    <property type="term" value="F:zinc ion binding"/>
    <property type="evidence" value="ECO:0007669"/>
    <property type="project" value="UniProtKB-KW"/>
</dbReference>
<evidence type="ECO:0000313" key="11">
    <source>
        <dbReference type="EMBL" id="SPD26273.1"/>
    </source>
</evidence>
<dbReference type="InterPro" id="IPR056647">
    <property type="entry name" value="DUF7745"/>
</dbReference>
<evidence type="ECO:0000256" key="9">
    <source>
        <dbReference type="SAM" id="MobiDB-lite"/>
    </source>
</evidence>
<feature type="region of interest" description="Disordered" evidence="9">
    <location>
        <begin position="1"/>
        <end position="22"/>
    </location>
</feature>
<name>A0A2N9IQ99_FAGSY</name>
<dbReference type="InterPro" id="IPR000477">
    <property type="entry name" value="RT_dom"/>
</dbReference>
<evidence type="ECO:0000256" key="4">
    <source>
        <dbReference type="ARBA" id="ARBA00022759"/>
    </source>
</evidence>
<dbReference type="SMART" id="SM00343">
    <property type="entry name" value="ZnF_C2HC"/>
    <property type="match status" value="1"/>
</dbReference>
<dbReference type="SUPFAM" id="SSF56672">
    <property type="entry name" value="DNA/RNA polymerases"/>
    <property type="match status" value="1"/>
</dbReference>
<keyword evidence="6" id="KW-0695">RNA-directed DNA polymerase</keyword>
<dbReference type="GO" id="GO:0016787">
    <property type="term" value="F:hydrolase activity"/>
    <property type="evidence" value="ECO:0007669"/>
    <property type="project" value="UniProtKB-KW"/>
</dbReference>
<dbReference type="AlphaFoldDB" id="A0A2N9IQ99"/>
<keyword evidence="8" id="KW-0175">Coiled coil</keyword>
<keyword evidence="3" id="KW-0540">Nuclease</keyword>
<evidence type="ECO:0000256" key="7">
    <source>
        <dbReference type="PROSITE-ProRule" id="PRU00047"/>
    </source>
</evidence>
<keyword evidence="7" id="KW-0863">Zinc-finger</keyword>
<dbReference type="PROSITE" id="PS50158">
    <property type="entry name" value="ZF_CCHC"/>
    <property type="match status" value="1"/>
</dbReference>
<proteinExistence type="predicted"/>
<dbReference type="PANTHER" id="PTHR35046:SF9">
    <property type="entry name" value="RNA-DIRECTED DNA POLYMERASE"/>
    <property type="match status" value="1"/>
</dbReference>
<dbReference type="InterPro" id="IPR056924">
    <property type="entry name" value="SH3_Tf2-1"/>
</dbReference>
<accession>A0A2N9IQ99</accession>
<dbReference type="InterPro" id="IPR001878">
    <property type="entry name" value="Znf_CCHC"/>
</dbReference>
<dbReference type="GO" id="GO:0003964">
    <property type="term" value="F:RNA-directed DNA polymerase activity"/>
    <property type="evidence" value="ECO:0007669"/>
    <property type="project" value="UniProtKB-KW"/>
</dbReference>
<keyword evidence="2" id="KW-0548">Nucleotidyltransferase</keyword>
<dbReference type="GO" id="GO:0004519">
    <property type="term" value="F:endonuclease activity"/>
    <property type="evidence" value="ECO:0007669"/>
    <property type="project" value="UniProtKB-KW"/>
</dbReference>
<feature type="compositionally biased region" description="Basic and acidic residues" evidence="9">
    <location>
        <begin position="621"/>
        <end position="650"/>
    </location>
</feature>
<reference evidence="11" key="1">
    <citation type="submission" date="2018-02" db="EMBL/GenBank/DDBJ databases">
        <authorList>
            <person name="Cohen D.B."/>
            <person name="Kent A.D."/>
        </authorList>
    </citation>
    <scope>NUCLEOTIDE SEQUENCE</scope>
</reference>
<evidence type="ECO:0000256" key="5">
    <source>
        <dbReference type="ARBA" id="ARBA00022801"/>
    </source>
</evidence>
<keyword evidence="1" id="KW-0808">Transferase</keyword>
<organism evidence="11">
    <name type="scientific">Fagus sylvatica</name>
    <name type="common">Beechnut</name>
    <dbReference type="NCBI Taxonomy" id="28930"/>
    <lineage>
        <taxon>Eukaryota</taxon>
        <taxon>Viridiplantae</taxon>
        <taxon>Streptophyta</taxon>
        <taxon>Embryophyta</taxon>
        <taxon>Tracheophyta</taxon>
        <taxon>Spermatophyta</taxon>
        <taxon>Magnoliopsida</taxon>
        <taxon>eudicotyledons</taxon>
        <taxon>Gunneridae</taxon>
        <taxon>Pentapetalae</taxon>
        <taxon>rosids</taxon>
        <taxon>fabids</taxon>
        <taxon>Fagales</taxon>
        <taxon>Fagaceae</taxon>
        <taxon>Fagus</taxon>
    </lineage>
</organism>
<evidence type="ECO:0000256" key="8">
    <source>
        <dbReference type="SAM" id="Coils"/>
    </source>
</evidence>
<feature type="domain" description="CCHC-type" evidence="10">
    <location>
        <begin position="661"/>
        <end position="677"/>
    </location>
</feature>
<evidence type="ECO:0000256" key="6">
    <source>
        <dbReference type="ARBA" id="ARBA00022918"/>
    </source>
</evidence>
<keyword evidence="7" id="KW-0479">Metal-binding</keyword>
<feature type="coiled-coil region" evidence="8">
    <location>
        <begin position="438"/>
        <end position="511"/>
    </location>
</feature>
<keyword evidence="7" id="KW-0862">Zinc</keyword>
<dbReference type="Pfam" id="PF24924">
    <property type="entry name" value="DUF7745"/>
    <property type="match status" value="1"/>
</dbReference>
<keyword evidence="5" id="KW-0378">Hydrolase</keyword>
<dbReference type="EMBL" id="OIVN01006149">
    <property type="protein sequence ID" value="SPD26273.1"/>
    <property type="molecule type" value="Genomic_DNA"/>
</dbReference>
<evidence type="ECO:0000256" key="1">
    <source>
        <dbReference type="ARBA" id="ARBA00022679"/>
    </source>
</evidence>
<dbReference type="InterPro" id="IPR043128">
    <property type="entry name" value="Rev_trsase/Diguanyl_cyclase"/>
</dbReference>
<dbReference type="Pfam" id="PF00078">
    <property type="entry name" value="RVT_1"/>
    <property type="match status" value="1"/>
</dbReference>
<dbReference type="InterPro" id="IPR041373">
    <property type="entry name" value="RT_RNaseH"/>
</dbReference>
<evidence type="ECO:0000259" key="10">
    <source>
        <dbReference type="PROSITE" id="PS50158"/>
    </source>
</evidence>
<dbReference type="GO" id="GO:0003676">
    <property type="term" value="F:nucleic acid binding"/>
    <property type="evidence" value="ECO:0007669"/>
    <property type="project" value="InterPro"/>
</dbReference>
<protein>
    <recommendedName>
        <fullName evidence="10">CCHC-type domain-containing protein</fullName>
    </recommendedName>
</protein>
<feature type="region of interest" description="Disordered" evidence="9">
    <location>
        <begin position="621"/>
        <end position="653"/>
    </location>
</feature>
<keyword evidence="4" id="KW-0255">Endonuclease</keyword>
<dbReference type="PANTHER" id="PTHR35046">
    <property type="entry name" value="ZINC KNUCKLE (CCHC-TYPE) FAMILY PROTEIN"/>
    <property type="match status" value="1"/>
</dbReference>
<dbReference type="Pfam" id="PF17917">
    <property type="entry name" value="RT_RNaseH"/>
    <property type="match status" value="1"/>
</dbReference>